<dbReference type="AlphaFoldDB" id="A0A4Y7JVV7"/>
<dbReference type="OrthoDB" id="1919225at2759"/>
<keyword evidence="2" id="KW-1185">Reference proteome</keyword>
<reference evidence="1 2" key="1">
    <citation type="journal article" date="2018" name="Science">
        <title>The opium poppy genome and morphinan production.</title>
        <authorList>
            <person name="Guo L."/>
            <person name="Winzer T."/>
            <person name="Yang X."/>
            <person name="Li Y."/>
            <person name="Ning Z."/>
            <person name="He Z."/>
            <person name="Teodor R."/>
            <person name="Lu Y."/>
            <person name="Bowser T.A."/>
            <person name="Graham I.A."/>
            <person name="Ye K."/>
        </authorList>
    </citation>
    <scope>NUCLEOTIDE SEQUENCE [LARGE SCALE GENOMIC DNA]</scope>
    <source>
        <strain evidence="2">cv. HN1</strain>
        <tissue evidence="1">Leaves</tissue>
    </source>
</reference>
<evidence type="ECO:0000313" key="2">
    <source>
        <dbReference type="Proteomes" id="UP000316621"/>
    </source>
</evidence>
<sequence length="173" mass="19541">MENLLVEKMDQREPRSRRPRTLINHKPFDIFDVRSKFVSSVNISAKKIHDLLKLDENQRLSGQFDILDVSLSNTGISISSLANFSSDKINVLVPTNEPITFGVKRRLLSDGLRLMAVGNKVNKIYLAYQPEEEKLTFADAQGQMFLETFPCTKKEISESLVHLNLNNSSGCGE</sequence>
<accession>A0A4Y7JVV7</accession>
<name>A0A4Y7JVV7_PAPSO</name>
<evidence type="ECO:0000313" key="1">
    <source>
        <dbReference type="EMBL" id="RZC63845.1"/>
    </source>
</evidence>
<dbReference type="EMBL" id="CM010719">
    <property type="protein sequence ID" value="RZC63845.1"/>
    <property type="molecule type" value="Genomic_DNA"/>
</dbReference>
<organism evidence="1 2">
    <name type="scientific">Papaver somniferum</name>
    <name type="common">Opium poppy</name>
    <dbReference type="NCBI Taxonomy" id="3469"/>
    <lineage>
        <taxon>Eukaryota</taxon>
        <taxon>Viridiplantae</taxon>
        <taxon>Streptophyta</taxon>
        <taxon>Embryophyta</taxon>
        <taxon>Tracheophyta</taxon>
        <taxon>Spermatophyta</taxon>
        <taxon>Magnoliopsida</taxon>
        <taxon>Ranunculales</taxon>
        <taxon>Papaveraceae</taxon>
        <taxon>Papaveroideae</taxon>
        <taxon>Papaver</taxon>
    </lineage>
</organism>
<dbReference type="Proteomes" id="UP000316621">
    <property type="component" value="Chromosome 5"/>
</dbReference>
<protein>
    <submittedName>
        <fullName evidence="1">Uncharacterized protein</fullName>
    </submittedName>
</protein>
<dbReference type="Gramene" id="RZC63845">
    <property type="protein sequence ID" value="RZC63845"/>
    <property type="gene ID" value="C5167_025590"/>
</dbReference>
<proteinExistence type="predicted"/>
<gene>
    <name evidence="1" type="ORF">C5167_025590</name>
</gene>